<reference evidence="1 2" key="1">
    <citation type="submission" date="2023-07" db="EMBL/GenBank/DDBJ databases">
        <title>Sorghum-associated microbial communities from plants grown in Nebraska, USA.</title>
        <authorList>
            <person name="Schachtman D."/>
        </authorList>
    </citation>
    <scope>NUCLEOTIDE SEQUENCE [LARGE SCALE GENOMIC DNA]</scope>
    <source>
        <strain evidence="1 2">BE57</strain>
    </source>
</reference>
<dbReference type="NCBIfam" id="TIGR04183">
    <property type="entry name" value="Por_Secre_tail"/>
    <property type="match status" value="1"/>
</dbReference>
<evidence type="ECO:0008006" key="3">
    <source>
        <dbReference type="Google" id="ProtNLM"/>
    </source>
</evidence>
<sequence>MSLATPSGGQYIHNWLVLPTQQAFTTTGDQITFQAERPGQYQVICTRTYPNRRDLESKHEVTFTVTNCGDPLDVPENPQVPPQVDPDISILDIWENDFLLTTPQPDSAAVVAHFEGTLPMVLYATKADETFVPASELEAAGMFPEFAQLFAEQDPRDPLPVILASFTAAREGNIVCLRWTTTSEINSDRFEIERSLDAKVWTKIGDVDCKKADEAMANYTFNDPASLSGKVYYRLKMIDNDGTFAYSRIGVVSFENGDVVAFPNPFDTERPLTLLIGNKAIEKLKFFNSSGKIELETAAEPTTAQLRALPAGQYLIKVSFKDGTTETKLVVKH</sequence>
<gene>
    <name evidence="1" type="ORF">J2W84_001351</name>
</gene>
<dbReference type="InterPro" id="IPR026444">
    <property type="entry name" value="Secre_tail"/>
</dbReference>
<evidence type="ECO:0000313" key="2">
    <source>
        <dbReference type="Proteomes" id="UP001264980"/>
    </source>
</evidence>
<dbReference type="Proteomes" id="UP001264980">
    <property type="component" value="Unassembled WGS sequence"/>
</dbReference>
<comment type="caution">
    <text evidence="1">The sequence shown here is derived from an EMBL/GenBank/DDBJ whole genome shotgun (WGS) entry which is preliminary data.</text>
</comment>
<proteinExistence type="predicted"/>
<dbReference type="InterPro" id="IPR013783">
    <property type="entry name" value="Ig-like_fold"/>
</dbReference>
<dbReference type="RefSeq" id="WP_309981608.1">
    <property type="nucleotide sequence ID" value="NZ_JAVDTI010000001.1"/>
</dbReference>
<evidence type="ECO:0000313" key="1">
    <source>
        <dbReference type="EMBL" id="MDR6804314.1"/>
    </source>
</evidence>
<dbReference type="EMBL" id="JAVDTI010000001">
    <property type="protein sequence ID" value="MDR6804314.1"/>
    <property type="molecule type" value="Genomic_DNA"/>
</dbReference>
<name>A0ABU1QT53_9BACT</name>
<accession>A0ABU1QT53</accession>
<keyword evidence="2" id="KW-1185">Reference proteome</keyword>
<organism evidence="1 2">
    <name type="scientific">Dyadobacter fermentans</name>
    <dbReference type="NCBI Taxonomy" id="94254"/>
    <lineage>
        <taxon>Bacteria</taxon>
        <taxon>Pseudomonadati</taxon>
        <taxon>Bacteroidota</taxon>
        <taxon>Cytophagia</taxon>
        <taxon>Cytophagales</taxon>
        <taxon>Spirosomataceae</taxon>
        <taxon>Dyadobacter</taxon>
    </lineage>
</organism>
<protein>
    <recommendedName>
        <fullName evidence="3">Secretion system C-terminal sorting domain-containing protein</fullName>
    </recommendedName>
</protein>
<dbReference type="Gene3D" id="2.60.40.10">
    <property type="entry name" value="Immunoglobulins"/>
    <property type="match status" value="1"/>
</dbReference>